<sequence>MSGRHLTTLAALAALTLAAAPAALGAEITFACGSTGIQSRLCDEAAKAWSAKTGNTVKVVAAPQSTSEQLALYQQFLTGKSSDIDVFQVDVIWPGILGSHFIDLKQQVDQATIDQYFPNIVQGLTRDGQLLALPWYTDAGLLYYRQDLLDKYKLEVPGTWAELTATAKTIQEGERKAGNDRFFGFVFQGRAYEGLTCDALEWIASFGGGTVVGADGKITIDNPQAAKALDTAASWIGTIAPDGVLNYMEEDARGVFQSGNAAFMRNWPYAASLAEAADSPVKGKVGYAPLPKGDGEGARSAATLGGWQIAVSKYSENPKEAVEFAVYLTSRDEQKRRALEGGYQPTIPALYEDAEILAKRPFFKTTRQILEIAVARPSAVTGERYSEVSSLFWNAVHSTLSKNGDAATNLAQLQKELNRLSRGGRW</sequence>
<dbReference type="PANTHER" id="PTHR43649">
    <property type="entry name" value="ARABINOSE-BINDING PROTEIN-RELATED"/>
    <property type="match status" value="1"/>
</dbReference>
<gene>
    <name evidence="6" type="ORF">JF625_10220</name>
</gene>
<feature type="signal peptide" evidence="5">
    <location>
        <begin position="1"/>
        <end position="25"/>
    </location>
</feature>
<dbReference type="CDD" id="cd14750">
    <property type="entry name" value="PBP2_TMBP"/>
    <property type="match status" value="1"/>
</dbReference>
<dbReference type="Pfam" id="PF01547">
    <property type="entry name" value="SBP_bac_1"/>
    <property type="match status" value="1"/>
</dbReference>
<reference evidence="6" key="1">
    <citation type="submission" date="2020-06" db="EMBL/GenBank/DDBJ databases">
        <title>Stable isotope informed genome-resolved metagenomics uncovers potential trophic interactions in rhizosphere soil.</title>
        <authorList>
            <person name="Starr E.P."/>
            <person name="Shi S."/>
            <person name="Blazewicz S.J."/>
            <person name="Koch B.J."/>
            <person name="Probst A.J."/>
            <person name="Hungate B.A."/>
            <person name="Pett-Ridge J."/>
            <person name="Firestone M.K."/>
            <person name="Banfield J.F."/>
        </authorList>
    </citation>
    <scope>NUCLEOTIDE SEQUENCE</scope>
    <source>
        <strain evidence="6">YM_69_17</strain>
    </source>
</reference>
<dbReference type="InterPro" id="IPR050490">
    <property type="entry name" value="Bact_solute-bd_prot1"/>
</dbReference>
<dbReference type="PANTHER" id="PTHR43649:SF34">
    <property type="entry name" value="ABC TRANSPORTER PERIPLASMIC-BINDING PROTEIN YCJN-RELATED"/>
    <property type="match status" value="1"/>
</dbReference>
<dbReference type="InterPro" id="IPR006059">
    <property type="entry name" value="SBP"/>
</dbReference>
<evidence type="ECO:0000256" key="4">
    <source>
        <dbReference type="ARBA" id="ARBA00022729"/>
    </source>
</evidence>
<dbReference type="GO" id="GO:0042597">
    <property type="term" value="C:periplasmic space"/>
    <property type="evidence" value="ECO:0007669"/>
    <property type="project" value="UniProtKB-SubCell"/>
</dbReference>
<dbReference type="Gene3D" id="3.40.190.10">
    <property type="entry name" value="Periplasmic binding protein-like II"/>
    <property type="match status" value="2"/>
</dbReference>
<evidence type="ECO:0000313" key="6">
    <source>
        <dbReference type="EMBL" id="MBW8725515.1"/>
    </source>
</evidence>
<evidence type="ECO:0000256" key="1">
    <source>
        <dbReference type="ARBA" id="ARBA00004418"/>
    </source>
</evidence>
<evidence type="ECO:0000256" key="3">
    <source>
        <dbReference type="ARBA" id="ARBA00022448"/>
    </source>
</evidence>
<keyword evidence="4 5" id="KW-0732">Signal</keyword>
<dbReference type="Proteomes" id="UP000700706">
    <property type="component" value="Unassembled WGS sequence"/>
</dbReference>
<dbReference type="SUPFAM" id="SSF53850">
    <property type="entry name" value="Periplasmic binding protein-like II"/>
    <property type="match status" value="1"/>
</dbReference>
<name>A0A952FLS0_9PROT</name>
<evidence type="ECO:0000256" key="5">
    <source>
        <dbReference type="SAM" id="SignalP"/>
    </source>
</evidence>
<comment type="caution">
    <text evidence="6">The sequence shown here is derived from an EMBL/GenBank/DDBJ whole genome shotgun (WGS) entry which is preliminary data.</text>
</comment>
<comment type="similarity">
    <text evidence="2">Belongs to the bacterial solute-binding protein 1 family.</text>
</comment>
<dbReference type="EMBL" id="JAEKLZ010000174">
    <property type="protein sequence ID" value="MBW8725515.1"/>
    <property type="molecule type" value="Genomic_DNA"/>
</dbReference>
<accession>A0A952FLS0</accession>
<organism evidence="6 7">
    <name type="scientific">Inquilinus limosus</name>
    <dbReference type="NCBI Taxonomy" id="171674"/>
    <lineage>
        <taxon>Bacteria</taxon>
        <taxon>Pseudomonadati</taxon>
        <taxon>Pseudomonadota</taxon>
        <taxon>Alphaproteobacteria</taxon>
        <taxon>Rhodospirillales</taxon>
        <taxon>Rhodospirillaceae</taxon>
        <taxon>Inquilinus</taxon>
    </lineage>
</organism>
<evidence type="ECO:0000313" key="7">
    <source>
        <dbReference type="Proteomes" id="UP000700706"/>
    </source>
</evidence>
<comment type="subcellular location">
    <subcellularLocation>
        <location evidence="1">Periplasm</location>
    </subcellularLocation>
</comment>
<proteinExistence type="inferred from homology"/>
<feature type="chain" id="PRO_5037476429" evidence="5">
    <location>
        <begin position="26"/>
        <end position="426"/>
    </location>
</feature>
<keyword evidence="3" id="KW-0813">Transport</keyword>
<protein>
    <submittedName>
        <fullName evidence="6">ABC transporter substrate-binding protein</fullName>
    </submittedName>
</protein>
<evidence type="ECO:0000256" key="2">
    <source>
        <dbReference type="ARBA" id="ARBA00008520"/>
    </source>
</evidence>
<dbReference type="AlphaFoldDB" id="A0A952FLS0"/>